<evidence type="ECO:0000256" key="1">
    <source>
        <dbReference type="SAM" id="Coils"/>
    </source>
</evidence>
<feature type="coiled-coil region" evidence="1">
    <location>
        <begin position="42"/>
        <end position="76"/>
    </location>
</feature>
<evidence type="ECO:0000313" key="4">
    <source>
        <dbReference type="Proteomes" id="UP000827721"/>
    </source>
</evidence>
<gene>
    <name evidence="3" type="ORF">JRO89_XS06G0126800</name>
</gene>
<accession>A0ABQ8HXY9</accession>
<evidence type="ECO:0000256" key="2">
    <source>
        <dbReference type="SAM" id="MobiDB-lite"/>
    </source>
</evidence>
<comment type="caution">
    <text evidence="3">The sequence shown here is derived from an EMBL/GenBank/DDBJ whole genome shotgun (WGS) entry which is preliminary data.</text>
</comment>
<feature type="region of interest" description="Disordered" evidence="2">
    <location>
        <begin position="90"/>
        <end position="117"/>
    </location>
</feature>
<evidence type="ECO:0000313" key="3">
    <source>
        <dbReference type="EMBL" id="KAH7569225.1"/>
    </source>
</evidence>
<name>A0ABQ8HXY9_9ROSI</name>
<proteinExistence type="predicted"/>
<dbReference type="PANTHER" id="PTHR34807">
    <property type="entry name" value="OS08G0270800 PROTEIN"/>
    <property type="match status" value="1"/>
</dbReference>
<dbReference type="PANTHER" id="PTHR34807:SF3">
    <property type="entry name" value="OS08G0270800 PROTEIN"/>
    <property type="match status" value="1"/>
</dbReference>
<keyword evidence="4" id="KW-1185">Reference proteome</keyword>
<dbReference type="EMBL" id="JAFEMO010000006">
    <property type="protein sequence ID" value="KAH7569225.1"/>
    <property type="molecule type" value="Genomic_DNA"/>
</dbReference>
<feature type="region of interest" description="Disordered" evidence="2">
    <location>
        <begin position="1"/>
        <end position="28"/>
    </location>
</feature>
<reference evidence="3 4" key="1">
    <citation type="submission" date="2021-02" db="EMBL/GenBank/DDBJ databases">
        <title>Plant Genome Project.</title>
        <authorList>
            <person name="Zhang R.-G."/>
        </authorList>
    </citation>
    <scope>NUCLEOTIDE SEQUENCE [LARGE SCALE GENOMIC DNA]</scope>
    <source>
        <tissue evidence="3">Leaves</tissue>
    </source>
</reference>
<sequence>MMMKKKMKGVAAATSMEKPPPYPPVYEDSRTRFRHQTLVQDYDELYKETEAMKMKLQMMKQKKLNLLDEVRFLRRRQQYLIANQSPKIASEQKSLQPQNSKIQHKKVANKKNYSSRKETAVAHPALGLDLNQKGKLYDGKEATLRNPIPVFDLNQKLKNFRGKEPALRHPAPVLDLNHKERIYGKEATPQYMTPVFDLNQISMEEEELQYNCEPWRIEDSKRSLIRGGSDEQLNDMKLSACRNIGNGPNRTGKRKITWQDQVALRV</sequence>
<feature type="compositionally biased region" description="Polar residues" evidence="2">
    <location>
        <begin position="90"/>
        <end position="101"/>
    </location>
</feature>
<keyword evidence="1" id="KW-0175">Coiled coil</keyword>
<organism evidence="3 4">
    <name type="scientific">Xanthoceras sorbifolium</name>
    <dbReference type="NCBI Taxonomy" id="99658"/>
    <lineage>
        <taxon>Eukaryota</taxon>
        <taxon>Viridiplantae</taxon>
        <taxon>Streptophyta</taxon>
        <taxon>Embryophyta</taxon>
        <taxon>Tracheophyta</taxon>
        <taxon>Spermatophyta</taxon>
        <taxon>Magnoliopsida</taxon>
        <taxon>eudicotyledons</taxon>
        <taxon>Gunneridae</taxon>
        <taxon>Pentapetalae</taxon>
        <taxon>rosids</taxon>
        <taxon>malvids</taxon>
        <taxon>Sapindales</taxon>
        <taxon>Sapindaceae</taxon>
        <taxon>Xanthoceroideae</taxon>
        <taxon>Xanthoceras</taxon>
    </lineage>
</organism>
<protein>
    <submittedName>
        <fullName evidence="3">Uncharacterized protein</fullName>
    </submittedName>
</protein>
<dbReference type="Proteomes" id="UP000827721">
    <property type="component" value="Unassembled WGS sequence"/>
</dbReference>